<name>A0A443SJ63_9ACAR</name>
<dbReference type="PROSITE" id="PS50896">
    <property type="entry name" value="LISH"/>
    <property type="match status" value="1"/>
</dbReference>
<organism evidence="1 2">
    <name type="scientific">Leptotrombidium deliense</name>
    <dbReference type="NCBI Taxonomy" id="299467"/>
    <lineage>
        <taxon>Eukaryota</taxon>
        <taxon>Metazoa</taxon>
        <taxon>Ecdysozoa</taxon>
        <taxon>Arthropoda</taxon>
        <taxon>Chelicerata</taxon>
        <taxon>Arachnida</taxon>
        <taxon>Acari</taxon>
        <taxon>Acariformes</taxon>
        <taxon>Trombidiformes</taxon>
        <taxon>Prostigmata</taxon>
        <taxon>Anystina</taxon>
        <taxon>Parasitengona</taxon>
        <taxon>Trombiculoidea</taxon>
        <taxon>Trombiculidae</taxon>
        <taxon>Leptotrombidium</taxon>
    </lineage>
</organism>
<dbReference type="GO" id="GO:0032367">
    <property type="term" value="P:intracellular cholesterol transport"/>
    <property type="evidence" value="ECO:0007669"/>
    <property type="project" value="InterPro"/>
</dbReference>
<protein>
    <submittedName>
        <fullName evidence="1">LisH domain and HEAT repeat-containing protein KIAA1468-like protein</fullName>
    </submittedName>
</protein>
<dbReference type="InterPro" id="IPR006594">
    <property type="entry name" value="LisH"/>
</dbReference>
<dbReference type="OrthoDB" id="1695393at2759"/>
<dbReference type="GO" id="GO:0055037">
    <property type="term" value="C:recycling endosome"/>
    <property type="evidence" value="ECO:0007669"/>
    <property type="project" value="TreeGrafter"/>
</dbReference>
<dbReference type="PANTHER" id="PTHR32059">
    <property type="entry name" value="RAB11-BINDING PROTEIN RELCH"/>
    <property type="match status" value="1"/>
</dbReference>
<dbReference type="AlphaFoldDB" id="A0A443SJ63"/>
<dbReference type="InterPro" id="IPR040362">
    <property type="entry name" value="RELCH"/>
</dbReference>
<proteinExistence type="predicted"/>
<evidence type="ECO:0000313" key="2">
    <source>
        <dbReference type="Proteomes" id="UP000288716"/>
    </source>
</evidence>
<dbReference type="VEuPathDB" id="VectorBase:LDEU004482"/>
<dbReference type="STRING" id="299467.A0A443SJ63"/>
<sequence>MATRLSTNYEYSDVSWETIARKLIAEGLHLTALELFAELTERGTDLQVLTSFFSNASNFETKLEVDTSSILKRSSSIQTFDSLDFARNSEDGETKVEDKIAVLEFELRKAKETISSLRADLTVVTTNNELNEPSSSVKKMTKDLWTAGSPLRETDANSSVIKPHEKRALNFLVNEYLMKHNYKMSSITFCDENSDQDFDNWEDVGLDIPQPPDILMLYRRYWASLCDQIHICDNKIFCDKSTFQDKSSVDTEVCARAPLNC</sequence>
<keyword evidence="2" id="KW-1185">Reference proteome</keyword>
<comment type="caution">
    <text evidence="1">The sequence shown here is derived from an EMBL/GenBank/DDBJ whole genome shotgun (WGS) entry which is preliminary data.</text>
</comment>
<gene>
    <name evidence="1" type="ORF">B4U80_06770</name>
</gene>
<dbReference type="Proteomes" id="UP000288716">
    <property type="component" value="Unassembled WGS sequence"/>
</dbReference>
<dbReference type="GO" id="GO:0005802">
    <property type="term" value="C:trans-Golgi network"/>
    <property type="evidence" value="ECO:0007669"/>
    <property type="project" value="InterPro"/>
</dbReference>
<evidence type="ECO:0000313" key="1">
    <source>
        <dbReference type="EMBL" id="RWS27558.1"/>
    </source>
</evidence>
<dbReference type="PANTHER" id="PTHR32059:SF0">
    <property type="entry name" value="RAB11-BINDING PROTEIN RELCH"/>
    <property type="match status" value="1"/>
</dbReference>
<accession>A0A443SJ63</accession>
<dbReference type="EMBL" id="NCKV01001929">
    <property type="protein sequence ID" value="RWS27558.1"/>
    <property type="molecule type" value="Genomic_DNA"/>
</dbReference>
<reference evidence="1 2" key="1">
    <citation type="journal article" date="2018" name="Gigascience">
        <title>Genomes of trombidid mites reveal novel predicted allergens and laterally-transferred genes associated with secondary metabolism.</title>
        <authorList>
            <person name="Dong X."/>
            <person name="Chaisiri K."/>
            <person name="Xia D."/>
            <person name="Armstrong S.D."/>
            <person name="Fang Y."/>
            <person name="Donnelly M.J."/>
            <person name="Kadowaki T."/>
            <person name="McGarry J.W."/>
            <person name="Darby A.C."/>
            <person name="Makepeace B.L."/>
        </authorList>
    </citation>
    <scope>NUCLEOTIDE SEQUENCE [LARGE SCALE GENOMIC DNA]</scope>
    <source>
        <strain evidence="1">UoL-UT</strain>
    </source>
</reference>